<name>A0ABM1W3W0_APLCA</name>
<keyword evidence="1" id="KW-1185">Reference proteome</keyword>
<protein>
    <submittedName>
        <fullName evidence="2 3">Uncharacterized protein C14orf119</fullName>
    </submittedName>
</protein>
<dbReference type="InterPro" id="IPR028019">
    <property type="entry name" value="DUF4508"/>
</dbReference>
<dbReference type="Pfam" id="PF14969">
    <property type="entry name" value="DUF4508"/>
    <property type="match status" value="1"/>
</dbReference>
<dbReference type="RefSeq" id="XP_035829352.1">
    <property type="nucleotide sequence ID" value="XM_035973459.1"/>
</dbReference>
<evidence type="ECO:0000313" key="6">
    <source>
        <dbReference type="RefSeq" id="XP_035829352.1"/>
    </source>
</evidence>
<evidence type="ECO:0000313" key="3">
    <source>
        <dbReference type="RefSeq" id="XP_005112417.1"/>
    </source>
</evidence>
<gene>
    <name evidence="2 3 4 5 6 7 8 9" type="primary">LOC101856487</name>
</gene>
<evidence type="ECO:0000313" key="5">
    <source>
        <dbReference type="RefSeq" id="XP_012945834.1"/>
    </source>
</evidence>
<reference evidence="2 3" key="1">
    <citation type="submission" date="2025-05" db="UniProtKB">
        <authorList>
            <consortium name="RefSeq"/>
        </authorList>
    </citation>
    <scope>IDENTIFICATION</scope>
</reference>
<evidence type="ECO:0000313" key="7">
    <source>
        <dbReference type="RefSeq" id="XP_035829353.1"/>
    </source>
</evidence>
<dbReference type="RefSeq" id="XP_035829354.1">
    <property type="nucleotide sequence ID" value="XM_035973461.1"/>
</dbReference>
<accession>A0ABM1W3W0</accession>
<organism evidence="1 7">
    <name type="scientific">Aplysia californica</name>
    <name type="common">California sea hare</name>
    <dbReference type="NCBI Taxonomy" id="6500"/>
    <lineage>
        <taxon>Eukaryota</taxon>
        <taxon>Metazoa</taxon>
        <taxon>Spiralia</taxon>
        <taxon>Lophotrochozoa</taxon>
        <taxon>Mollusca</taxon>
        <taxon>Gastropoda</taxon>
        <taxon>Heterobranchia</taxon>
        <taxon>Euthyneura</taxon>
        <taxon>Tectipleura</taxon>
        <taxon>Aplysiida</taxon>
        <taxon>Aplysioidea</taxon>
        <taxon>Aplysiidae</taxon>
        <taxon>Aplysia</taxon>
    </lineage>
</organism>
<evidence type="ECO:0000313" key="9">
    <source>
        <dbReference type="RefSeq" id="XP_035829355.1"/>
    </source>
</evidence>
<evidence type="ECO:0000313" key="8">
    <source>
        <dbReference type="RefSeq" id="XP_035829354.1"/>
    </source>
</evidence>
<proteinExistence type="predicted"/>
<dbReference type="Proteomes" id="UP000694888">
    <property type="component" value="Unplaced"/>
</dbReference>
<dbReference type="RefSeq" id="XP_005112416.1">
    <property type="nucleotide sequence ID" value="XM_005112359.3"/>
</dbReference>
<dbReference type="RefSeq" id="XP_012945834.1">
    <property type="nucleotide sequence ID" value="XM_013090380.2"/>
</dbReference>
<sequence>MSLDCVEREMECVAHWFTGWSPLQKQDFMKDLLDKLIPNNVDSLFDSMNSLGVSDKPPSIYKCQLKLFGDWFSEWTDAERNTFVLKLQVLDPGFVAKFNEEASRLSNGLGSS</sequence>
<dbReference type="RefSeq" id="XP_035829355.1">
    <property type="nucleotide sequence ID" value="XM_035973462.1"/>
</dbReference>
<dbReference type="PANTHER" id="PTHR16260:SF3">
    <property type="entry name" value="CHROMOSOME 14 OPEN READING FRAME 119-LIKE-RELATED"/>
    <property type="match status" value="1"/>
</dbReference>
<dbReference type="GeneID" id="101856487"/>
<evidence type="ECO:0000313" key="4">
    <source>
        <dbReference type="RefSeq" id="XP_005112419.1"/>
    </source>
</evidence>
<evidence type="ECO:0000313" key="2">
    <source>
        <dbReference type="RefSeq" id="XP_005112416.1"/>
    </source>
</evidence>
<evidence type="ECO:0000313" key="1">
    <source>
        <dbReference type="Proteomes" id="UP000694888"/>
    </source>
</evidence>
<dbReference type="RefSeq" id="XP_005112417.1">
    <property type="nucleotide sequence ID" value="XM_005112360.3"/>
</dbReference>
<dbReference type="RefSeq" id="XP_005112419.1">
    <property type="nucleotide sequence ID" value="XM_005112362.3"/>
</dbReference>
<dbReference type="RefSeq" id="XP_035829353.1">
    <property type="nucleotide sequence ID" value="XM_035973460.1"/>
</dbReference>
<dbReference type="PANTHER" id="PTHR16260">
    <property type="entry name" value="SIMILAR TO 1700123O20RIK PROTEIN"/>
    <property type="match status" value="1"/>
</dbReference>